<evidence type="ECO:0000313" key="7">
    <source>
        <dbReference type="EMBL" id="MBC3514880.1"/>
    </source>
</evidence>
<dbReference type="EMBL" id="JACOGI010000001">
    <property type="protein sequence ID" value="MBC3514880.1"/>
    <property type="molecule type" value="Genomic_DNA"/>
</dbReference>
<dbReference type="InterPro" id="IPR039424">
    <property type="entry name" value="SBP_5"/>
</dbReference>
<feature type="domain" description="Solute-binding protein family 5" evidence="6">
    <location>
        <begin position="71"/>
        <end position="461"/>
    </location>
</feature>
<dbReference type="GO" id="GO:0042597">
    <property type="term" value="C:periplasmic space"/>
    <property type="evidence" value="ECO:0007669"/>
    <property type="project" value="UniProtKB-ARBA"/>
</dbReference>
<dbReference type="PROSITE" id="PS51257">
    <property type="entry name" value="PROKAR_LIPOPROTEIN"/>
    <property type="match status" value="1"/>
</dbReference>
<dbReference type="Gene3D" id="3.40.190.10">
    <property type="entry name" value="Periplasmic binding protein-like II"/>
    <property type="match status" value="1"/>
</dbReference>
<dbReference type="InterPro" id="IPR030678">
    <property type="entry name" value="Peptide/Ni-bd"/>
</dbReference>
<dbReference type="RefSeq" id="WP_186487137.1">
    <property type="nucleotide sequence ID" value="NZ_JACOGI010000001.1"/>
</dbReference>
<evidence type="ECO:0000256" key="2">
    <source>
        <dbReference type="ARBA" id="ARBA00005695"/>
    </source>
</evidence>
<evidence type="ECO:0000259" key="6">
    <source>
        <dbReference type="Pfam" id="PF00496"/>
    </source>
</evidence>
<dbReference type="GO" id="GO:0015833">
    <property type="term" value="P:peptide transport"/>
    <property type="evidence" value="ECO:0007669"/>
    <property type="project" value="TreeGrafter"/>
</dbReference>
<evidence type="ECO:0000256" key="4">
    <source>
        <dbReference type="ARBA" id="ARBA00022729"/>
    </source>
</evidence>
<keyword evidence="3" id="KW-0813">Transport</keyword>
<keyword evidence="8" id="KW-1185">Reference proteome</keyword>
<dbReference type="InterPro" id="IPR000914">
    <property type="entry name" value="SBP_5_dom"/>
</dbReference>
<comment type="similarity">
    <text evidence="2">Belongs to the bacterial solute-binding protein 5 family.</text>
</comment>
<dbReference type="GO" id="GO:0043190">
    <property type="term" value="C:ATP-binding cassette (ABC) transporter complex"/>
    <property type="evidence" value="ECO:0007669"/>
    <property type="project" value="InterPro"/>
</dbReference>
<dbReference type="Proteomes" id="UP000597668">
    <property type="component" value="Unassembled WGS sequence"/>
</dbReference>
<dbReference type="Gene3D" id="3.90.76.10">
    <property type="entry name" value="Dipeptide-binding Protein, Domain 1"/>
    <property type="match status" value="1"/>
</dbReference>
<dbReference type="SUPFAM" id="SSF53850">
    <property type="entry name" value="Periplasmic binding protein-like II"/>
    <property type="match status" value="1"/>
</dbReference>
<feature type="chain" id="PRO_5038931301" evidence="5">
    <location>
        <begin position="20"/>
        <end position="541"/>
    </location>
</feature>
<evidence type="ECO:0000256" key="3">
    <source>
        <dbReference type="ARBA" id="ARBA00022448"/>
    </source>
</evidence>
<dbReference type="PIRSF" id="PIRSF002741">
    <property type="entry name" value="MppA"/>
    <property type="match status" value="1"/>
</dbReference>
<sequence>MKKTLSLLLVLCAALSLLSGCFEDGSGQQFEYDLEAHPSNLDPQLAEDESSLDVVGNIFEGLLVKKADGSIVPGVAKSYQAENGGTRYIFTLRDDATWSNGDPVTAHDFAFAFKRLFSPETRSPYANDFYIISGSRAYMSGQVGLEGLGVKALSNTSLQIDLSHADESFLDLLTTPAAFPCNEKFFNSTKGGYGLTAEALISNGPFSLTTWIKEGEKDDYLVLRQNEKYSSDSPVVAGSVVFNIVPDYEDRLKNFEKGETDCLLYTDHPKSVSEGAVSYQNTTWALVLNQKEPLLSNGNIRRGLVLATDKNAIKDMLPAYQTLAGALVPPDIQMGQQSFRAFAGENLMPTPNAQAAKEAYRAGADSFDAAYNAGTSDDDYNSLASQITVLCPDDEASLSYLQNLLQLWQRDLGLFPKVETMSLEDIQSKVYLEDYDIALVPITATQNSAESFLADFYTGSERNLPALSDSAVDSLLQRMEDSTSASDRADLCRQAEQAILATNCIIPLYYQPQFFVQGKSVQNIEYNPYFGYIKFKEAIKN</sequence>
<name>A0A8J6ICT1_9FIRM</name>
<dbReference type="PANTHER" id="PTHR30290:SF10">
    <property type="entry name" value="PERIPLASMIC OLIGOPEPTIDE-BINDING PROTEIN-RELATED"/>
    <property type="match status" value="1"/>
</dbReference>
<dbReference type="FunFam" id="3.90.76.10:FF:000001">
    <property type="entry name" value="Oligopeptide ABC transporter substrate-binding protein"/>
    <property type="match status" value="1"/>
</dbReference>
<organism evidence="7 8">
    <name type="scientific">Neobittarella massiliensis</name>
    <name type="common">ex Bilen et al. 2018</name>
    <dbReference type="NCBI Taxonomy" id="2041842"/>
    <lineage>
        <taxon>Bacteria</taxon>
        <taxon>Bacillati</taxon>
        <taxon>Bacillota</taxon>
        <taxon>Clostridia</taxon>
        <taxon>Eubacteriales</taxon>
        <taxon>Oscillospiraceae</taxon>
        <taxon>Neobittarella (ex Bilen et al. 2018)</taxon>
    </lineage>
</organism>
<proteinExistence type="inferred from homology"/>
<dbReference type="GO" id="GO:1904680">
    <property type="term" value="F:peptide transmembrane transporter activity"/>
    <property type="evidence" value="ECO:0007669"/>
    <property type="project" value="TreeGrafter"/>
</dbReference>
<accession>A0A8J6ICT1</accession>
<comment type="caution">
    <text evidence="7">The sequence shown here is derived from an EMBL/GenBank/DDBJ whole genome shotgun (WGS) entry which is preliminary data.</text>
</comment>
<keyword evidence="4 5" id="KW-0732">Signal</keyword>
<gene>
    <name evidence="7" type="ORF">H8K20_00540</name>
</gene>
<dbReference type="GO" id="GO:0030313">
    <property type="term" value="C:cell envelope"/>
    <property type="evidence" value="ECO:0007669"/>
    <property type="project" value="UniProtKB-SubCell"/>
</dbReference>
<dbReference type="PANTHER" id="PTHR30290">
    <property type="entry name" value="PERIPLASMIC BINDING COMPONENT OF ABC TRANSPORTER"/>
    <property type="match status" value="1"/>
</dbReference>
<evidence type="ECO:0000256" key="1">
    <source>
        <dbReference type="ARBA" id="ARBA00004196"/>
    </source>
</evidence>
<dbReference type="Gene3D" id="3.10.105.10">
    <property type="entry name" value="Dipeptide-binding Protein, Domain 3"/>
    <property type="match status" value="1"/>
</dbReference>
<evidence type="ECO:0000313" key="8">
    <source>
        <dbReference type="Proteomes" id="UP000597668"/>
    </source>
</evidence>
<evidence type="ECO:0000256" key="5">
    <source>
        <dbReference type="SAM" id="SignalP"/>
    </source>
</evidence>
<dbReference type="Pfam" id="PF00496">
    <property type="entry name" value="SBP_bac_5"/>
    <property type="match status" value="1"/>
</dbReference>
<feature type="signal peptide" evidence="5">
    <location>
        <begin position="1"/>
        <end position="19"/>
    </location>
</feature>
<protein>
    <submittedName>
        <fullName evidence="7">Peptide ABC transporter substrate-binding protein</fullName>
    </submittedName>
</protein>
<comment type="subcellular location">
    <subcellularLocation>
        <location evidence="1">Cell envelope</location>
    </subcellularLocation>
</comment>
<reference evidence="7" key="1">
    <citation type="submission" date="2020-08" db="EMBL/GenBank/DDBJ databases">
        <authorList>
            <person name="Liu C."/>
            <person name="Sun Q."/>
        </authorList>
    </citation>
    <scope>NUCLEOTIDE SEQUENCE</scope>
    <source>
        <strain evidence="7">NSJ-65</strain>
    </source>
</reference>
<dbReference type="AlphaFoldDB" id="A0A8J6ICT1"/>
<dbReference type="CDD" id="cd08504">
    <property type="entry name" value="PBP2_OppA"/>
    <property type="match status" value="1"/>
</dbReference>